<dbReference type="Gene3D" id="1.10.357.10">
    <property type="entry name" value="Tetracycline Repressor, domain 2"/>
    <property type="match status" value="1"/>
</dbReference>
<sequence>MSEFNDKQVDILLAAEQLFAEEGFDGASIRTIAKLAHVNIAMISYYFGSKEKLLEALIIHRTSSMKMQLENISREDLSPFEKVDRLIDLYIWRINENKCMYQIMHFELTTKKRILNMESFMEIKKSNAEIFRRIIEEGQQKGDFRKDLTIELIPPTILGTIVHFRSNRLYFEKILGLDTEEAYESYITNELTLHIKQTIKALLANEN</sequence>
<dbReference type="PANTHER" id="PTHR30328:SF54">
    <property type="entry name" value="HTH-TYPE TRANSCRIPTIONAL REPRESSOR SCO4008"/>
    <property type="match status" value="1"/>
</dbReference>
<reference evidence="4 5" key="1">
    <citation type="submission" date="2013-09" db="EMBL/GenBank/DDBJ databases">
        <authorList>
            <person name="Zeng Z."/>
            <person name="Chen C."/>
        </authorList>
    </citation>
    <scope>NUCLEOTIDE SEQUENCE [LARGE SCALE GENOMIC DNA]</scope>
    <source>
        <strain evidence="4 5">WB 4.1-42</strain>
    </source>
</reference>
<proteinExistence type="predicted"/>
<dbReference type="OrthoDB" id="9789566at2"/>
<dbReference type="GO" id="GO:0003677">
    <property type="term" value="F:DNA binding"/>
    <property type="evidence" value="ECO:0007669"/>
    <property type="project" value="UniProtKB-UniRule"/>
</dbReference>
<dbReference type="EMBL" id="JRLY01000016">
    <property type="protein sequence ID" value="KGO91640.1"/>
    <property type="molecule type" value="Genomic_DNA"/>
</dbReference>
<dbReference type="STRING" id="1121898.GCA_000422725_03173"/>
<comment type="caution">
    <text evidence="4">The sequence shown here is derived from an EMBL/GenBank/DDBJ whole genome shotgun (WGS) entry which is preliminary data.</text>
</comment>
<dbReference type="InterPro" id="IPR036271">
    <property type="entry name" value="Tet_transcr_reg_TetR-rel_C_sf"/>
</dbReference>
<dbReference type="PROSITE" id="PS01081">
    <property type="entry name" value="HTH_TETR_1"/>
    <property type="match status" value="1"/>
</dbReference>
<dbReference type="PRINTS" id="PR00455">
    <property type="entry name" value="HTHTETR"/>
</dbReference>
<dbReference type="SUPFAM" id="SSF46689">
    <property type="entry name" value="Homeodomain-like"/>
    <property type="match status" value="1"/>
</dbReference>
<dbReference type="Pfam" id="PF00440">
    <property type="entry name" value="TetR_N"/>
    <property type="match status" value="1"/>
</dbReference>
<dbReference type="Proteomes" id="UP000030111">
    <property type="component" value="Unassembled WGS sequence"/>
</dbReference>
<evidence type="ECO:0000256" key="2">
    <source>
        <dbReference type="PROSITE-ProRule" id="PRU00335"/>
    </source>
</evidence>
<evidence type="ECO:0000259" key="3">
    <source>
        <dbReference type="PROSITE" id="PS50977"/>
    </source>
</evidence>
<evidence type="ECO:0000256" key="1">
    <source>
        <dbReference type="ARBA" id="ARBA00023125"/>
    </source>
</evidence>
<gene>
    <name evidence="4" type="ORF">Q766_16545</name>
</gene>
<dbReference type="Pfam" id="PF17938">
    <property type="entry name" value="TetR_C_29"/>
    <property type="match status" value="1"/>
</dbReference>
<dbReference type="RefSeq" id="WP_026993281.1">
    <property type="nucleotide sequence ID" value="NZ_JRLY01000016.1"/>
</dbReference>
<organism evidence="4 5">
    <name type="scientific">Flavobacterium subsaxonicum WB 4.1-42 = DSM 21790</name>
    <dbReference type="NCBI Taxonomy" id="1121898"/>
    <lineage>
        <taxon>Bacteria</taxon>
        <taxon>Pseudomonadati</taxon>
        <taxon>Bacteroidota</taxon>
        <taxon>Flavobacteriia</taxon>
        <taxon>Flavobacteriales</taxon>
        <taxon>Flavobacteriaceae</taxon>
        <taxon>Flavobacterium</taxon>
    </lineage>
</organism>
<dbReference type="InterPro" id="IPR009057">
    <property type="entry name" value="Homeodomain-like_sf"/>
</dbReference>
<dbReference type="InterPro" id="IPR050109">
    <property type="entry name" value="HTH-type_TetR-like_transc_reg"/>
</dbReference>
<accession>A0A0A2MTU2</accession>
<protein>
    <submittedName>
        <fullName evidence="4">Transcriptional regulator</fullName>
    </submittedName>
</protein>
<keyword evidence="5" id="KW-1185">Reference proteome</keyword>
<name>A0A0A2MTU2_9FLAO</name>
<feature type="DNA-binding region" description="H-T-H motif" evidence="2">
    <location>
        <begin position="28"/>
        <end position="47"/>
    </location>
</feature>
<evidence type="ECO:0000313" key="5">
    <source>
        <dbReference type="Proteomes" id="UP000030111"/>
    </source>
</evidence>
<dbReference type="eggNOG" id="COG1309">
    <property type="taxonomic scope" value="Bacteria"/>
</dbReference>
<dbReference type="PROSITE" id="PS50977">
    <property type="entry name" value="HTH_TETR_2"/>
    <property type="match status" value="1"/>
</dbReference>
<keyword evidence="1 2" id="KW-0238">DNA-binding</keyword>
<dbReference type="PANTHER" id="PTHR30328">
    <property type="entry name" value="TRANSCRIPTIONAL REPRESSOR"/>
    <property type="match status" value="1"/>
</dbReference>
<evidence type="ECO:0000313" key="4">
    <source>
        <dbReference type="EMBL" id="KGO91640.1"/>
    </source>
</evidence>
<dbReference type="InterPro" id="IPR001647">
    <property type="entry name" value="HTH_TetR"/>
</dbReference>
<dbReference type="InterPro" id="IPR041474">
    <property type="entry name" value="NicS_C"/>
</dbReference>
<dbReference type="InterPro" id="IPR023772">
    <property type="entry name" value="DNA-bd_HTH_TetR-type_CS"/>
</dbReference>
<dbReference type="AlphaFoldDB" id="A0A0A2MTU2"/>
<feature type="domain" description="HTH tetR-type" evidence="3">
    <location>
        <begin position="5"/>
        <end position="65"/>
    </location>
</feature>
<dbReference type="SUPFAM" id="SSF48498">
    <property type="entry name" value="Tetracyclin repressor-like, C-terminal domain"/>
    <property type="match status" value="1"/>
</dbReference>